<organism evidence="3 4">
    <name type="scientific">Penicillium antarcticum</name>
    <dbReference type="NCBI Taxonomy" id="416450"/>
    <lineage>
        <taxon>Eukaryota</taxon>
        <taxon>Fungi</taxon>
        <taxon>Dikarya</taxon>
        <taxon>Ascomycota</taxon>
        <taxon>Pezizomycotina</taxon>
        <taxon>Eurotiomycetes</taxon>
        <taxon>Eurotiomycetidae</taxon>
        <taxon>Eurotiales</taxon>
        <taxon>Aspergillaceae</taxon>
        <taxon>Penicillium</taxon>
    </lineage>
</organism>
<dbReference type="AlphaFoldDB" id="A0A1V6QFQ2"/>
<proteinExistence type="predicted"/>
<dbReference type="CDD" id="cd04301">
    <property type="entry name" value="NAT_SF"/>
    <property type="match status" value="1"/>
</dbReference>
<evidence type="ECO:0000259" key="2">
    <source>
        <dbReference type="PROSITE" id="PS51186"/>
    </source>
</evidence>
<gene>
    <name evidence="3" type="ORF">PENANT_c004G06312</name>
</gene>
<dbReference type="PANTHER" id="PTHR13947:SF37">
    <property type="entry name" value="LD18367P"/>
    <property type="match status" value="1"/>
</dbReference>
<dbReference type="STRING" id="416450.A0A1V6QFQ2"/>
<keyword evidence="4" id="KW-1185">Reference proteome</keyword>
<protein>
    <recommendedName>
        <fullName evidence="2">N-acetyltransferase domain-containing protein</fullName>
    </recommendedName>
</protein>
<dbReference type="Gene3D" id="3.40.630.30">
    <property type="match status" value="1"/>
</dbReference>
<reference evidence="4" key="1">
    <citation type="journal article" date="2017" name="Nat. Microbiol.">
        <title>Global analysis of biosynthetic gene clusters reveals vast potential of secondary metabolite production in Penicillium species.</title>
        <authorList>
            <person name="Nielsen J.C."/>
            <person name="Grijseels S."/>
            <person name="Prigent S."/>
            <person name="Ji B."/>
            <person name="Dainat J."/>
            <person name="Nielsen K.F."/>
            <person name="Frisvad J.C."/>
            <person name="Workman M."/>
            <person name="Nielsen J."/>
        </authorList>
    </citation>
    <scope>NUCLEOTIDE SEQUENCE [LARGE SCALE GENOMIC DNA]</scope>
    <source>
        <strain evidence="4">IBT 31811</strain>
    </source>
</reference>
<sequence>MSERQVSYRYGRIEDNKAISELGALVFLSSFGSSLPHDDLKTYLSEAYSPMSIATDLRDPSVTFVVAIRDETLVGFLQLRRGTSERCIDERTNKIQLQRLYVSESCQGLGIGKRLLAEAEREARAMGATSIWLASWKPNIKAERIYESNGYAKAGEMSFMLGDSKLVDWVMIKSL</sequence>
<accession>A0A1V6QFQ2</accession>
<dbReference type="InterPro" id="IPR016181">
    <property type="entry name" value="Acyl_CoA_acyltransferase"/>
</dbReference>
<dbReference type="Proteomes" id="UP000191672">
    <property type="component" value="Unassembled WGS sequence"/>
</dbReference>
<dbReference type="GO" id="GO:0008080">
    <property type="term" value="F:N-acetyltransferase activity"/>
    <property type="evidence" value="ECO:0007669"/>
    <property type="project" value="InterPro"/>
</dbReference>
<comment type="caution">
    <text evidence="3">The sequence shown here is derived from an EMBL/GenBank/DDBJ whole genome shotgun (WGS) entry which is preliminary data.</text>
</comment>
<dbReference type="InterPro" id="IPR050769">
    <property type="entry name" value="NAT_camello-type"/>
</dbReference>
<keyword evidence="1" id="KW-0808">Transferase</keyword>
<dbReference type="EMBL" id="MDYN01000004">
    <property type="protein sequence ID" value="OQD88043.1"/>
    <property type="molecule type" value="Genomic_DNA"/>
</dbReference>
<dbReference type="OrthoDB" id="9975416at2759"/>
<dbReference type="PROSITE" id="PS51186">
    <property type="entry name" value="GNAT"/>
    <property type="match status" value="1"/>
</dbReference>
<evidence type="ECO:0000313" key="4">
    <source>
        <dbReference type="Proteomes" id="UP000191672"/>
    </source>
</evidence>
<dbReference type="Pfam" id="PF00583">
    <property type="entry name" value="Acetyltransf_1"/>
    <property type="match status" value="1"/>
</dbReference>
<evidence type="ECO:0000313" key="3">
    <source>
        <dbReference type="EMBL" id="OQD88043.1"/>
    </source>
</evidence>
<name>A0A1V6QFQ2_9EURO</name>
<dbReference type="SUPFAM" id="SSF55729">
    <property type="entry name" value="Acyl-CoA N-acyltransferases (Nat)"/>
    <property type="match status" value="1"/>
</dbReference>
<feature type="domain" description="N-acetyltransferase" evidence="2">
    <location>
        <begin position="6"/>
        <end position="175"/>
    </location>
</feature>
<evidence type="ECO:0000256" key="1">
    <source>
        <dbReference type="ARBA" id="ARBA00022679"/>
    </source>
</evidence>
<dbReference type="InterPro" id="IPR000182">
    <property type="entry name" value="GNAT_dom"/>
</dbReference>
<dbReference type="PANTHER" id="PTHR13947">
    <property type="entry name" value="GNAT FAMILY N-ACETYLTRANSFERASE"/>
    <property type="match status" value="1"/>
</dbReference>